<sequence>MLNQSYNPAYYQDRRQPGQLTTYLLGMGPMPPPMQQEIAVATANYMLDNPAAAAGIAQPAPGPSNLRENSEDENIDPQLRPQQVGLTLSQNTHQNMPTGSILVCMPINDKATRDIEINTSITLQDFVSHVCANMGLDKTTAQIGWKSNDDPKCAPACQLGTEEDLKSAFRNLIKMKNNLRQTKEGVMYIIHLNPKPIEIPKKKTDGNCTTDFAYREELQIVQEKLRCAEHSGINQWCYVSSENPQQHIKLSLEKVTLWTHKMVYDPDIDHQCIIPPNCLSLDQLHERTARSGGKKTGINAMPHPIHVNINNNPLAGTNSSNPFLYPSYPASGLKHTISFSSNNDTNSESLSISNILEELHMKYPKLNFPQYEDVLAEHGILYAESVSDFDKDFYLNLGVAEGTISPFLKGVGKALHCEKKERKRAKTDNKENKWSRQESVEL</sequence>
<name>A0A0D2KG91_HYPSF</name>
<protein>
    <recommendedName>
        <fullName evidence="4">SAM domain-containing protein</fullName>
    </recommendedName>
</protein>
<proteinExistence type="predicted"/>
<dbReference type="AlphaFoldDB" id="A0A0D2KG91"/>
<dbReference type="OMA" id="HCEKKER"/>
<organism evidence="2 3">
    <name type="scientific">Hypholoma sublateritium (strain FD-334 SS-4)</name>
    <dbReference type="NCBI Taxonomy" id="945553"/>
    <lineage>
        <taxon>Eukaryota</taxon>
        <taxon>Fungi</taxon>
        <taxon>Dikarya</taxon>
        <taxon>Basidiomycota</taxon>
        <taxon>Agaricomycotina</taxon>
        <taxon>Agaricomycetes</taxon>
        <taxon>Agaricomycetidae</taxon>
        <taxon>Agaricales</taxon>
        <taxon>Agaricineae</taxon>
        <taxon>Strophariaceae</taxon>
        <taxon>Hypholoma</taxon>
    </lineage>
</organism>
<dbReference type="OrthoDB" id="2677451at2759"/>
<keyword evidence="3" id="KW-1185">Reference proteome</keyword>
<gene>
    <name evidence="2" type="ORF">HYPSUDRAFT_151502</name>
</gene>
<feature type="region of interest" description="Disordered" evidence="1">
    <location>
        <begin position="54"/>
        <end position="73"/>
    </location>
</feature>
<evidence type="ECO:0000313" key="2">
    <source>
        <dbReference type="EMBL" id="KJA13537.1"/>
    </source>
</evidence>
<reference evidence="3" key="1">
    <citation type="submission" date="2014-04" db="EMBL/GenBank/DDBJ databases">
        <title>Evolutionary Origins and Diversification of the Mycorrhizal Mutualists.</title>
        <authorList>
            <consortium name="DOE Joint Genome Institute"/>
            <consortium name="Mycorrhizal Genomics Consortium"/>
            <person name="Kohler A."/>
            <person name="Kuo A."/>
            <person name="Nagy L.G."/>
            <person name="Floudas D."/>
            <person name="Copeland A."/>
            <person name="Barry K.W."/>
            <person name="Cichocki N."/>
            <person name="Veneault-Fourrey C."/>
            <person name="LaButti K."/>
            <person name="Lindquist E.A."/>
            <person name="Lipzen A."/>
            <person name="Lundell T."/>
            <person name="Morin E."/>
            <person name="Murat C."/>
            <person name="Riley R."/>
            <person name="Ohm R."/>
            <person name="Sun H."/>
            <person name="Tunlid A."/>
            <person name="Henrissat B."/>
            <person name="Grigoriev I.V."/>
            <person name="Hibbett D.S."/>
            <person name="Martin F."/>
        </authorList>
    </citation>
    <scope>NUCLEOTIDE SEQUENCE [LARGE SCALE GENOMIC DNA]</scope>
    <source>
        <strain evidence="3">FD-334 SS-4</strain>
    </source>
</reference>
<evidence type="ECO:0000256" key="1">
    <source>
        <dbReference type="SAM" id="MobiDB-lite"/>
    </source>
</evidence>
<dbReference type="Proteomes" id="UP000054270">
    <property type="component" value="Unassembled WGS sequence"/>
</dbReference>
<dbReference type="EMBL" id="KN817733">
    <property type="protein sequence ID" value="KJA13537.1"/>
    <property type="molecule type" value="Genomic_DNA"/>
</dbReference>
<evidence type="ECO:0000313" key="3">
    <source>
        <dbReference type="Proteomes" id="UP000054270"/>
    </source>
</evidence>
<feature type="region of interest" description="Disordered" evidence="1">
    <location>
        <begin position="420"/>
        <end position="442"/>
    </location>
</feature>
<accession>A0A0D2KG91</accession>
<evidence type="ECO:0008006" key="4">
    <source>
        <dbReference type="Google" id="ProtNLM"/>
    </source>
</evidence>